<dbReference type="Proteomes" id="UP000199440">
    <property type="component" value="Unassembled WGS sequence"/>
</dbReference>
<evidence type="ECO:0000313" key="2">
    <source>
        <dbReference type="Proteomes" id="UP000199440"/>
    </source>
</evidence>
<evidence type="ECO:0000313" key="1">
    <source>
        <dbReference type="EMBL" id="SDM49054.1"/>
    </source>
</evidence>
<dbReference type="AlphaFoldDB" id="A0A1G9TNQ7"/>
<dbReference type="STRING" id="192904.SAMN04488514_109131"/>
<name>A0A1G9TNQ7_9FLAO</name>
<gene>
    <name evidence="1" type="ORF">SAMN04488514_109131</name>
</gene>
<organism evidence="1 2">
    <name type="scientific">Kriegella aquimaris</name>
    <dbReference type="NCBI Taxonomy" id="192904"/>
    <lineage>
        <taxon>Bacteria</taxon>
        <taxon>Pseudomonadati</taxon>
        <taxon>Bacteroidota</taxon>
        <taxon>Flavobacteriia</taxon>
        <taxon>Flavobacteriales</taxon>
        <taxon>Flavobacteriaceae</taxon>
        <taxon>Kriegella</taxon>
    </lineage>
</organism>
<sequence length="53" mass="5941">MEIFESNVFELVELVEGSTGNRAFFQLSRIGEQTILNKTLQFGKVSDGYVIQG</sequence>
<protein>
    <submittedName>
        <fullName evidence="1">Uncharacterized protein</fullName>
    </submittedName>
</protein>
<proteinExistence type="predicted"/>
<dbReference type="RefSeq" id="WP_176801418.1">
    <property type="nucleotide sequence ID" value="NZ_FNGV01000009.1"/>
</dbReference>
<keyword evidence="2" id="KW-1185">Reference proteome</keyword>
<reference evidence="1 2" key="1">
    <citation type="submission" date="2016-10" db="EMBL/GenBank/DDBJ databases">
        <authorList>
            <person name="de Groot N.N."/>
        </authorList>
    </citation>
    <scope>NUCLEOTIDE SEQUENCE [LARGE SCALE GENOMIC DNA]</scope>
    <source>
        <strain evidence="1 2">DSM 19886</strain>
    </source>
</reference>
<dbReference type="EMBL" id="FNGV01000009">
    <property type="protein sequence ID" value="SDM49054.1"/>
    <property type="molecule type" value="Genomic_DNA"/>
</dbReference>
<accession>A0A1G9TNQ7</accession>